<dbReference type="Proteomes" id="UP000643810">
    <property type="component" value="Unassembled WGS sequence"/>
</dbReference>
<proteinExistence type="predicted"/>
<dbReference type="RefSeq" id="WP_186854419.1">
    <property type="nucleotide sequence ID" value="NZ_JACOPG010000003.1"/>
</dbReference>
<accession>A0ABR7GGT4</accession>
<keyword evidence="2" id="KW-1185">Reference proteome</keyword>
<evidence type="ECO:0008006" key="3">
    <source>
        <dbReference type="Google" id="ProtNLM"/>
    </source>
</evidence>
<sequence>MSFIAYNEEEHINKRYAADVRPEEQDHIFYCPNPKCNCKFTVSAFNSNKIRTHFVKLPSSDHVERCWYNVVLTDTGDKENYDTSDFSPESLLNNIQKSEGRRGFVKKRSIYSVARSADEEKRQLYIHTIRQLYAICIENDDDDKINGIMVKYILAGRKTSYLYTKYISGIKLVECSYYSYDSEKNFIRFRFPYEGNHFMLLVYFETKDLFKEMRKQLYEYKQPVLIYASWNNNQTTIKTKTQIVPLKAR</sequence>
<comment type="caution">
    <text evidence="1">The sequence shown here is derived from an EMBL/GenBank/DDBJ whole genome shotgun (WGS) entry which is preliminary data.</text>
</comment>
<reference evidence="1 2" key="1">
    <citation type="submission" date="2020-08" db="EMBL/GenBank/DDBJ databases">
        <title>Genome public.</title>
        <authorList>
            <person name="Liu C."/>
            <person name="Sun Q."/>
        </authorList>
    </citation>
    <scope>NUCLEOTIDE SEQUENCE [LARGE SCALE GENOMIC DNA]</scope>
    <source>
        <strain evidence="1 2">NSJ-9</strain>
    </source>
</reference>
<protein>
    <recommendedName>
        <fullName evidence="3">Competence protein</fullName>
    </recommendedName>
</protein>
<name>A0ABR7GGT4_9FIRM</name>
<dbReference type="EMBL" id="JACOPG010000003">
    <property type="protein sequence ID" value="MBC5686663.1"/>
    <property type="molecule type" value="Genomic_DNA"/>
</dbReference>
<evidence type="ECO:0000313" key="2">
    <source>
        <dbReference type="Proteomes" id="UP000643810"/>
    </source>
</evidence>
<organism evidence="1 2">
    <name type="scientific">Roseburia lenta</name>
    <dbReference type="NCBI Taxonomy" id="2763061"/>
    <lineage>
        <taxon>Bacteria</taxon>
        <taxon>Bacillati</taxon>
        <taxon>Bacillota</taxon>
        <taxon>Clostridia</taxon>
        <taxon>Lachnospirales</taxon>
        <taxon>Lachnospiraceae</taxon>
        <taxon>Roseburia</taxon>
    </lineage>
</organism>
<evidence type="ECO:0000313" key="1">
    <source>
        <dbReference type="EMBL" id="MBC5686663.1"/>
    </source>
</evidence>
<gene>
    <name evidence="1" type="ORF">H8R94_08645</name>
</gene>